<dbReference type="InterPro" id="IPR002182">
    <property type="entry name" value="NB-ARC"/>
</dbReference>
<keyword evidence="3" id="KW-0677">Repeat</keyword>
<evidence type="ECO:0000313" key="10">
    <source>
        <dbReference type="Proteomes" id="UP001159364"/>
    </source>
</evidence>
<dbReference type="Pfam" id="PF23282">
    <property type="entry name" value="WHD_ROQ1"/>
    <property type="match status" value="1"/>
</dbReference>
<dbReference type="GO" id="GO:0006952">
    <property type="term" value="P:defense response"/>
    <property type="evidence" value="ECO:0007669"/>
    <property type="project" value="UniProtKB-KW"/>
</dbReference>
<dbReference type="InterPro" id="IPR000157">
    <property type="entry name" value="TIR_dom"/>
</dbReference>
<evidence type="ECO:0000256" key="3">
    <source>
        <dbReference type="ARBA" id="ARBA00022737"/>
    </source>
</evidence>
<dbReference type="Gene3D" id="3.40.50.300">
    <property type="entry name" value="P-loop containing nucleotide triphosphate hydrolases"/>
    <property type="match status" value="1"/>
</dbReference>
<dbReference type="AlphaFoldDB" id="A0AAV8UDU7"/>
<evidence type="ECO:0000259" key="8">
    <source>
        <dbReference type="PROSITE" id="PS50104"/>
    </source>
</evidence>
<dbReference type="InterPro" id="IPR058192">
    <property type="entry name" value="WHD_ROQ1-like"/>
</dbReference>
<dbReference type="Gene3D" id="3.80.10.10">
    <property type="entry name" value="Ribonuclease Inhibitor"/>
    <property type="match status" value="3"/>
</dbReference>
<sequence length="1153" mass="132262">MHQVLRFSSSTTMASYSSSSSSLASQSPHPWTYDVFISFRGEDTRRSFSGHLYETLCRKALLTFIDDDELQRGEEIAPSLVQAIQESNVAVVVFSKDYASSTWCLDELVKIVECHQTRGQILMPIFYGVDPSHIRNQSDNVATAFEKHEQNLRNAHKIQNWRNALTMTANLSGLHSKDFKYDHILISEIVKDISKKLKKSTVYDGDELLVGVDSHFQQITQALSNGGQDVCIIGIWGMGGIGKTTIAEFIYKRLSFEFEGRCFLKNVREGTKVRDLRKELISQLLGEKEPAFPEKILGRIRALIVLDDVDDSQELDSLIGVPCRFGPQSVIIITGRDMQVLGGRAEFLYEVKPLKDEEALQLFSKVAFNQNYPRNDYESLSSSIVKYAQGNPLALKVLSSSLRDKTTKVWESALKKLSMIPNKKIQDVLQIGFDGLDRMEKDIFLHIACFFKSDNKDIVTQVFQYDADIIDSTISVLVGKCFLTISGNILEVHNLMQEMGKEIVRQESKHPNERSRLWDPKDVFKIFTEDKGAETLESIMLDVSKIQEIDLNPQVFKKTPNLKFLKFYMPNGYDCFEEQSKLRLSQGLDYLPNELTYFHWDGYPLESFPNNFRPNHLIVLGLPNSKIKQFQEEVKDENMRYLVTPQPTFGETGKTLHRYCSLIKTPPDIYGRQLGKVRHLNLANCKNISHLPNSRVGIMEALEVFNLQDCTNLKTFPEVSSNIKSMDLSWTAIEQVPSSSIEHLGKLDELRMLFCDKLESLPSNFFDALTSLRTLNLKNCPRLKKLPEISKKMYNLETLHFGGANLEIPSSFCNLKGLKFLDIYYCPKLTFVRKSNVRLSCLKNALRPLEDVRLYGHDILPELFRGTSSLETLILDRLNFRELPKYLSFLSSVIYLNLSKNNFKSIPNMEQLAHLREIRLSYCQRLMSLPELPPSVIWLQADNCTSLECIRALKQLAFKEAIEKRFWPLKRLAFKEAIEKRFWLWNCSKLDEYECEEVAEVLLRHRKPRVRYHMYYPGSRIPKGVKYQSTGDSVEVPNSYRWLNCDLLTVDSYVCVKSLREDLYFGDLSLSCDCYFGDNNHVSVPDSMICEQAIGHAVKEHVVVVSHDIFCNSIYEHGYSLGDVALFKFNLNYCGASLKIVEWGVTNVFPRSR</sequence>
<dbReference type="FunFam" id="3.40.50.10140:FF:000007">
    <property type="entry name" value="Disease resistance protein (TIR-NBS-LRR class)"/>
    <property type="match status" value="1"/>
</dbReference>
<dbReference type="PROSITE" id="PS50104">
    <property type="entry name" value="TIR"/>
    <property type="match status" value="1"/>
</dbReference>
<organism evidence="9 10">
    <name type="scientific">Erythroxylum novogranatense</name>
    <dbReference type="NCBI Taxonomy" id="1862640"/>
    <lineage>
        <taxon>Eukaryota</taxon>
        <taxon>Viridiplantae</taxon>
        <taxon>Streptophyta</taxon>
        <taxon>Embryophyta</taxon>
        <taxon>Tracheophyta</taxon>
        <taxon>Spermatophyta</taxon>
        <taxon>Magnoliopsida</taxon>
        <taxon>eudicotyledons</taxon>
        <taxon>Gunneridae</taxon>
        <taxon>Pentapetalae</taxon>
        <taxon>rosids</taxon>
        <taxon>fabids</taxon>
        <taxon>Malpighiales</taxon>
        <taxon>Erythroxylaceae</taxon>
        <taxon>Erythroxylum</taxon>
    </lineage>
</organism>
<evidence type="ECO:0000256" key="7">
    <source>
        <dbReference type="ARBA" id="ARBA00047304"/>
    </source>
</evidence>
<dbReference type="InterPro" id="IPR044974">
    <property type="entry name" value="Disease_R_plants"/>
</dbReference>
<accession>A0AAV8UDU7</accession>
<dbReference type="Pfam" id="PF01582">
    <property type="entry name" value="TIR"/>
    <property type="match status" value="1"/>
</dbReference>
<feature type="domain" description="TIR" evidence="8">
    <location>
        <begin position="31"/>
        <end position="197"/>
    </location>
</feature>
<reference evidence="9 10" key="1">
    <citation type="submission" date="2021-09" db="EMBL/GenBank/DDBJ databases">
        <title>Genomic insights and catalytic innovation underlie evolution of tropane alkaloids biosynthesis.</title>
        <authorList>
            <person name="Wang Y.-J."/>
            <person name="Tian T."/>
            <person name="Huang J.-P."/>
            <person name="Huang S.-X."/>
        </authorList>
    </citation>
    <scope>NUCLEOTIDE SEQUENCE [LARGE SCALE GENOMIC DNA]</scope>
    <source>
        <strain evidence="9">KIB-2018</strain>
        <tissue evidence="9">Leaf</tissue>
    </source>
</reference>
<dbReference type="EMBL" id="JAIWQS010000008">
    <property type="protein sequence ID" value="KAJ8900670.1"/>
    <property type="molecule type" value="Genomic_DNA"/>
</dbReference>
<dbReference type="InterPro" id="IPR032675">
    <property type="entry name" value="LRR_dom_sf"/>
</dbReference>
<dbReference type="GO" id="GO:0007165">
    <property type="term" value="P:signal transduction"/>
    <property type="evidence" value="ECO:0007669"/>
    <property type="project" value="InterPro"/>
</dbReference>
<dbReference type="FunFam" id="1.10.8.430:FF:000002">
    <property type="entry name" value="Disease resistance protein (TIR-NBS-LRR class)"/>
    <property type="match status" value="1"/>
</dbReference>
<protein>
    <recommendedName>
        <fullName evidence="1">ADP-ribosyl cyclase/cyclic ADP-ribose hydrolase</fullName>
        <ecNumber evidence="1">3.2.2.6</ecNumber>
    </recommendedName>
</protein>
<dbReference type="PROSITE" id="PS51450">
    <property type="entry name" value="LRR"/>
    <property type="match status" value="1"/>
</dbReference>
<evidence type="ECO:0000256" key="6">
    <source>
        <dbReference type="ARBA" id="ARBA00023027"/>
    </source>
</evidence>
<dbReference type="SUPFAM" id="SSF46785">
    <property type="entry name" value="Winged helix' DNA-binding domain"/>
    <property type="match status" value="1"/>
</dbReference>
<proteinExistence type="predicted"/>
<dbReference type="InterPro" id="IPR042197">
    <property type="entry name" value="Apaf_helical"/>
</dbReference>
<keyword evidence="10" id="KW-1185">Reference proteome</keyword>
<evidence type="ECO:0000256" key="1">
    <source>
        <dbReference type="ARBA" id="ARBA00011982"/>
    </source>
</evidence>
<dbReference type="Proteomes" id="UP001159364">
    <property type="component" value="Linkage Group LG08"/>
</dbReference>
<evidence type="ECO:0000256" key="2">
    <source>
        <dbReference type="ARBA" id="ARBA00022614"/>
    </source>
</evidence>
<keyword evidence="6" id="KW-0520">NAD</keyword>
<dbReference type="PANTHER" id="PTHR11017:SF479">
    <property type="entry name" value="DISEASE RESISTANCE PROTEIN (TIR-NBS-LRR CLASS) FAMILY"/>
    <property type="match status" value="1"/>
</dbReference>
<dbReference type="PANTHER" id="PTHR11017">
    <property type="entry name" value="LEUCINE-RICH REPEAT-CONTAINING PROTEIN"/>
    <property type="match status" value="1"/>
</dbReference>
<keyword evidence="2" id="KW-0433">Leucine-rich repeat</keyword>
<gene>
    <name evidence="9" type="ORF">K2173_025447</name>
</gene>
<dbReference type="InterPro" id="IPR001611">
    <property type="entry name" value="Leu-rich_rpt"/>
</dbReference>
<dbReference type="InterPro" id="IPR027417">
    <property type="entry name" value="P-loop_NTPase"/>
</dbReference>
<comment type="caution">
    <text evidence="9">The sequence shown here is derived from an EMBL/GenBank/DDBJ whole genome shotgun (WGS) entry which is preliminary data.</text>
</comment>
<name>A0AAV8UDU7_9ROSI</name>
<dbReference type="InterPro" id="IPR036390">
    <property type="entry name" value="WH_DNA-bd_sf"/>
</dbReference>
<evidence type="ECO:0000256" key="5">
    <source>
        <dbReference type="ARBA" id="ARBA00022821"/>
    </source>
</evidence>
<dbReference type="SMART" id="SM00255">
    <property type="entry name" value="TIR"/>
    <property type="match status" value="1"/>
</dbReference>
<dbReference type="GO" id="GO:0043531">
    <property type="term" value="F:ADP binding"/>
    <property type="evidence" value="ECO:0007669"/>
    <property type="project" value="InterPro"/>
</dbReference>
<dbReference type="PRINTS" id="PR00364">
    <property type="entry name" value="DISEASERSIST"/>
</dbReference>
<dbReference type="Gene3D" id="3.40.50.10140">
    <property type="entry name" value="Toll/interleukin-1 receptor homology (TIR) domain"/>
    <property type="match status" value="1"/>
</dbReference>
<comment type="catalytic activity">
    <reaction evidence="7">
        <text>NAD(+) + H2O = ADP-D-ribose + nicotinamide + H(+)</text>
        <dbReference type="Rhea" id="RHEA:16301"/>
        <dbReference type="ChEBI" id="CHEBI:15377"/>
        <dbReference type="ChEBI" id="CHEBI:15378"/>
        <dbReference type="ChEBI" id="CHEBI:17154"/>
        <dbReference type="ChEBI" id="CHEBI:57540"/>
        <dbReference type="ChEBI" id="CHEBI:57967"/>
        <dbReference type="EC" id="3.2.2.6"/>
    </reaction>
    <physiologicalReaction direction="left-to-right" evidence="7">
        <dbReference type="Rhea" id="RHEA:16302"/>
    </physiologicalReaction>
</comment>
<evidence type="ECO:0000313" key="9">
    <source>
        <dbReference type="EMBL" id="KAJ8900670.1"/>
    </source>
</evidence>
<dbReference type="Pfam" id="PF00931">
    <property type="entry name" value="NB-ARC"/>
    <property type="match status" value="1"/>
</dbReference>
<evidence type="ECO:0000256" key="4">
    <source>
        <dbReference type="ARBA" id="ARBA00022801"/>
    </source>
</evidence>
<keyword evidence="4" id="KW-0378">Hydrolase</keyword>
<dbReference type="InterPro" id="IPR035897">
    <property type="entry name" value="Toll_tir_struct_dom_sf"/>
</dbReference>
<dbReference type="EC" id="3.2.2.6" evidence="1"/>
<dbReference type="SUPFAM" id="SSF52200">
    <property type="entry name" value="Toll/Interleukin receptor TIR domain"/>
    <property type="match status" value="1"/>
</dbReference>
<keyword evidence="5" id="KW-0611">Plant defense</keyword>
<dbReference type="GO" id="GO:0061809">
    <property type="term" value="F:NAD+ nucleosidase activity, cyclic ADP-ribose generating"/>
    <property type="evidence" value="ECO:0007669"/>
    <property type="project" value="UniProtKB-EC"/>
</dbReference>
<dbReference type="SUPFAM" id="SSF52058">
    <property type="entry name" value="L domain-like"/>
    <property type="match status" value="1"/>
</dbReference>
<dbReference type="Gene3D" id="1.10.8.430">
    <property type="entry name" value="Helical domain of apoptotic protease-activating factors"/>
    <property type="match status" value="1"/>
</dbReference>
<dbReference type="SUPFAM" id="SSF52540">
    <property type="entry name" value="P-loop containing nucleoside triphosphate hydrolases"/>
    <property type="match status" value="1"/>
</dbReference>